<feature type="domain" description="N-acetyltransferase" evidence="1">
    <location>
        <begin position="1"/>
        <end position="78"/>
    </location>
</feature>
<dbReference type="InterPro" id="IPR016181">
    <property type="entry name" value="Acyl_CoA_acyltransferase"/>
</dbReference>
<comment type="caution">
    <text evidence="2">The sequence shown here is derived from an EMBL/GenBank/DDBJ whole genome shotgun (WGS) entry which is preliminary data.</text>
</comment>
<dbReference type="Gene3D" id="3.40.630.30">
    <property type="match status" value="1"/>
</dbReference>
<organism evidence="2 3">
    <name type="scientific">Rossellomorea vietnamensis</name>
    <dbReference type="NCBI Taxonomy" id="218284"/>
    <lineage>
        <taxon>Bacteria</taxon>
        <taxon>Bacillati</taxon>
        <taxon>Bacillota</taxon>
        <taxon>Bacilli</taxon>
        <taxon>Bacillales</taxon>
        <taxon>Bacillaceae</taxon>
        <taxon>Rossellomorea</taxon>
    </lineage>
</organism>
<proteinExistence type="predicted"/>
<accession>A0A5D4NYW2</accession>
<evidence type="ECO:0000313" key="3">
    <source>
        <dbReference type="Proteomes" id="UP000322267"/>
    </source>
</evidence>
<dbReference type="InterPro" id="IPR000182">
    <property type="entry name" value="GNAT_dom"/>
</dbReference>
<dbReference type="Pfam" id="PF13523">
    <property type="entry name" value="Acetyltransf_8"/>
    <property type="match status" value="1"/>
</dbReference>
<sequence length="86" mass="9750">MFGIDCFIGESELFNKGIGTKMVKEFINQIIQEDAPDFIVLDPSKENKRAIRCYEKAGFKSRSEINEGTSLVMEFNCSLNRPSHSV</sequence>
<dbReference type="Proteomes" id="UP000322267">
    <property type="component" value="Unassembled WGS sequence"/>
</dbReference>
<dbReference type="OrthoDB" id="9795206at2"/>
<evidence type="ECO:0000313" key="2">
    <source>
        <dbReference type="EMBL" id="TYS19130.1"/>
    </source>
</evidence>
<dbReference type="SUPFAM" id="SSF55729">
    <property type="entry name" value="Acyl-CoA N-acyltransferases (Nat)"/>
    <property type="match status" value="1"/>
</dbReference>
<dbReference type="EMBL" id="VTEI01000002">
    <property type="protein sequence ID" value="TYS19130.1"/>
    <property type="molecule type" value="Genomic_DNA"/>
</dbReference>
<gene>
    <name evidence="2" type="ORF">FZC78_04430</name>
</gene>
<name>A0A5D4NYW2_9BACI</name>
<dbReference type="AlphaFoldDB" id="A0A5D4NYW2"/>
<dbReference type="PROSITE" id="PS51186">
    <property type="entry name" value="GNAT"/>
    <property type="match status" value="1"/>
</dbReference>
<keyword evidence="2" id="KW-0808">Transferase</keyword>
<dbReference type="GO" id="GO:0016747">
    <property type="term" value="F:acyltransferase activity, transferring groups other than amino-acyl groups"/>
    <property type="evidence" value="ECO:0007669"/>
    <property type="project" value="InterPro"/>
</dbReference>
<evidence type="ECO:0000259" key="1">
    <source>
        <dbReference type="PROSITE" id="PS51186"/>
    </source>
</evidence>
<protein>
    <submittedName>
        <fullName evidence="2">GNAT family N-acetyltransferase</fullName>
    </submittedName>
</protein>
<reference evidence="2 3" key="1">
    <citation type="submission" date="2019-08" db="EMBL/GenBank/DDBJ databases">
        <title>Bacillus genomes from the desert of Cuatro Cienegas, Coahuila.</title>
        <authorList>
            <person name="Olmedo-Alvarez G."/>
        </authorList>
    </citation>
    <scope>NUCLEOTIDE SEQUENCE [LARGE SCALE GENOMIC DNA]</scope>
    <source>
        <strain evidence="2 3">CH34_1T</strain>
    </source>
</reference>